<sequence length="251" mass="28711">MIMIKAVIIDDEPAMQQVNSQLLSEYFPAIKLAGIADCIEEGAKLILKESPDLVLLDIELKDGTGFQLLHKLKPYDFKVVFITGFHSFAIKAIKFSALDYIVKPVNETEFQQAIQRAVELIEKKENSDAQLNVLMTSLQNENKSKKLVLRTAESLHVVDVADIYYCKSDNSYTTFYFRDNEKILVSKSLKDYENLLSDYGFYRAHQSYLVNLNHIKKVDKSDGGFIIMKNKKEVPVSMRQMKKLISLLSQL</sequence>
<evidence type="ECO:0000259" key="3">
    <source>
        <dbReference type="PROSITE" id="PS50930"/>
    </source>
</evidence>
<dbReference type="Proteomes" id="UP000023772">
    <property type="component" value="Chromosome"/>
</dbReference>
<accession>A0ABM5QC67</accession>
<dbReference type="Gene3D" id="2.40.50.1020">
    <property type="entry name" value="LytTr DNA-binding domain"/>
    <property type="match status" value="1"/>
</dbReference>
<dbReference type="SMART" id="SM00850">
    <property type="entry name" value="LytTR"/>
    <property type="match status" value="1"/>
</dbReference>
<keyword evidence="5" id="KW-1185">Reference proteome</keyword>
<dbReference type="InterPro" id="IPR011006">
    <property type="entry name" value="CheY-like_superfamily"/>
</dbReference>
<dbReference type="SMART" id="SM00448">
    <property type="entry name" value="REC"/>
    <property type="match status" value="1"/>
</dbReference>
<dbReference type="PANTHER" id="PTHR37299:SF1">
    <property type="entry name" value="STAGE 0 SPORULATION PROTEIN A HOMOLOG"/>
    <property type="match status" value="1"/>
</dbReference>
<dbReference type="InterPro" id="IPR046947">
    <property type="entry name" value="LytR-like"/>
</dbReference>
<protein>
    <submittedName>
        <fullName evidence="4">Response regulator</fullName>
    </submittedName>
</protein>
<evidence type="ECO:0000313" key="5">
    <source>
        <dbReference type="Proteomes" id="UP000023772"/>
    </source>
</evidence>
<dbReference type="Gene3D" id="3.40.50.2300">
    <property type="match status" value="1"/>
</dbReference>
<dbReference type="PROSITE" id="PS50110">
    <property type="entry name" value="RESPONSE_REGULATORY"/>
    <property type="match status" value="1"/>
</dbReference>
<keyword evidence="1" id="KW-0597">Phosphoprotein</keyword>
<dbReference type="Pfam" id="PF00072">
    <property type="entry name" value="Response_reg"/>
    <property type="match status" value="1"/>
</dbReference>
<feature type="modified residue" description="4-aspartylphosphate" evidence="1">
    <location>
        <position position="57"/>
    </location>
</feature>
<reference evidence="4 5" key="1">
    <citation type="submission" date="2014-03" db="EMBL/GenBank/DDBJ databases">
        <title>Complete genome sequence of a deeply braunched marine Bacteroidia bacterium Draconibacterium orientale type strain FH5T.</title>
        <authorList>
            <person name="Li X."/>
            <person name="Wang X."/>
            <person name="Xie Z."/>
            <person name="Du Z."/>
            <person name="Chen G."/>
        </authorList>
    </citation>
    <scope>NUCLEOTIDE SEQUENCE [LARGE SCALE GENOMIC DNA]</scope>
    <source>
        <strain evidence="4 5">FH5</strain>
    </source>
</reference>
<proteinExistence type="predicted"/>
<organism evidence="4 5">
    <name type="scientific">Draconibacterium orientale</name>
    <dbReference type="NCBI Taxonomy" id="1168034"/>
    <lineage>
        <taxon>Bacteria</taxon>
        <taxon>Pseudomonadati</taxon>
        <taxon>Bacteroidota</taxon>
        <taxon>Bacteroidia</taxon>
        <taxon>Marinilabiliales</taxon>
        <taxon>Prolixibacteraceae</taxon>
        <taxon>Draconibacterium</taxon>
    </lineage>
</organism>
<dbReference type="Pfam" id="PF04397">
    <property type="entry name" value="LytTR"/>
    <property type="match status" value="1"/>
</dbReference>
<dbReference type="InterPro" id="IPR001789">
    <property type="entry name" value="Sig_transdc_resp-reg_receiver"/>
</dbReference>
<dbReference type="PROSITE" id="PS50930">
    <property type="entry name" value="HTH_LYTTR"/>
    <property type="match status" value="1"/>
</dbReference>
<dbReference type="PANTHER" id="PTHR37299">
    <property type="entry name" value="TRANSCRIPTIONAL REGULATOR-RELATED"/>
    <property type="match status" value="1"/>
</dbReference>
<dbReference type="InterPro" id="IPR007492">
    <property type="entry name" value="LytTR_DNA-bd_dom"/>
</dbReference>
<gene>
    <name evidence="4" type="ORF">FH5T_20440</name>
</gene>
<evidence type="ECO:0000256" key="1">
    <source>
        <dbReference type="PROSITE-ProRule" id="PRU00169"/>
    </source>
</evidence>
<dbReference type="EMBL" id="CP007451">
    <property type="protein sequence ID" value="AHW61185.1"/>
    <property type="molecule type" value="Genomic_DNA"/>
</dbReference>
<name>A0ABM5QC67_9BACT</name>
<evidence type="ECO:0000313" key="4">
    <source>
        <dbReference type="EMBL" id="AHW61185.1"/>
    </source>
</evidence>
<dbReference type="SUPFAM" id="SSF52172">
    <property type="entry name" value="CheY-like"/>
    <property type="match status" value="1"/>
</dbReference>
<feature type="domain" description="Response regulatory" evidence="2">
    <location>
        <begin position="5"/>
        <end position="118"/>
    </location>
</feature>
<feature type="domain" description="HTH LytTR-type" evidence="3">
    <location>
        <begin position="147"/>
        <end position="250"/>
    </location>
</feature>
<evidence type="ECO:0000259" key="2">
    <source>
        <dbReference type="PROSITE" id="PS50110"/>
    </source>
</evidence>